<gene>
    <name evidence="6" type="ordered locus">UPA3_0130</name>
</gene>
<proteinExistence type="inferred from homology"/>
<keyword evidence="3 6" id="KW-0808">Transferase</keyword>
<feature type="domain" description="RNA 2-O ribose methyltransferase substrate binding" evidence="5">
    <location>
        <begin position="4"/>
        <end position="71"/>
    </location>
</feature>
<evidence type="ECO:0000259" key="4">
    <source>
        <dbReference type="Pfam" id="PF00588"/>
    </source>
</evidence>
<dbReference type="InterPro" id="IPR001537">
    <property type="entry name" value="SpoU_MeTrfase"/>
</dbReference>
<dbReference type="GO" id="GO:0003723">
    <property type="term" value="F:RNA binding"/>
    <property type="evidence" value="ECO:0007669"/>
    <property type="project" value="InterPro"/>
</dbReference>
<dbReference type="GO" id="GO:0008173">
    <property type="term" value="F:RNA methyltransferase activity"/>
    <property type="evidence" value="ECO:0007669"/>
    <property type="project" value="InterPro"/>
</dbReference>
<dbReference type="Pfam" id="PF08032">
    <property type="entry name" value="SpoU_sub_bind"/>
    <property type="match status" value="1"/>
</dbReference>
<evidence type="ECO:0000256" key="3">
    <source>
        <dbReference type="ARBA" id="ARBA00022679"/>
    </source>
</evidence>
<keyword evidence="2 6" id="KW-0489">Methyltransferase</keyword>
<dbReference type="GO" id="GO:0032259">
    <property type="term" value="P:methylation"/>
    <property type="evidence" value="ECO:0007669"/>
    <property type="project" value="UniProtKB-KW"/>
</dbReference>
<dbReference type="EMBL" id="CP000942">
    <property type="protein sequence ID" value="ACA32689.1"/>
    <property type="molecule type" value="Genomic_DNA"/>
</dbReference>
<organism evidence="6 7">
    <name type="scientific">Ureaplasma parvum serovar 3 (strain ATCC 27815 / 27 / NCTC 11736)</name>
    <dbReference type="NCBI Taxonomy" id="505682"/>
    <lineage>
        <taxon>Bacteria</taxon>
        <taxon>Bacillati</taxon>
        <taxon>Mycoplasmatota</taxon>
        <taxon>Mycoplasmoidales</taxon>
        <taxon>Mycoplasmoidaceae</taxon>
        <taxon>Ureaplasma</taxon>
    </lineage>
</organism>
<feature type="domain" description="tRNA/rRNA methyltransferase SpoU type" evidence="4">
    <location>
        <begin position="91"/>
        <end position="230"/>
    </location>
</feature>
<evidence type="ECO:0000256" key="2">
    <source>
        <dbReference type="ARBA" id="ARBA00022603"/>
    </source>
</evidence>
<dbReference type="CDD" id="cd18103">
    <property type="entry name" value="SpoU-like_RlmB"/>
    <property type="match status" value="1"/>
</dbReference>
<protein>
    <submittedName>
        <fullName evidence="6">RNA methyltransferase, TrmH family, group 3</fullName>
    </submittedName>
</protein>
<evidence type="ECO:0000259" key="5">
    <source>
        <dbReference type="Pfam" id="PF08032"/>
    </source>
</evidence>
<evidence type="ECO:0000256" key="1">
    <source>
        <dbReference type="ARBA" id="ARBA00007228"/>
    </source>
</evidence>
<dbReference type="InterPro" id="IPR029026">
    <property type="entry name" value="tRNA_m1G_MTases_N"/>
</dbReference>
<evidence type="ECO:0000313" key="7">
    <source>
        <dbReference type="Proteomes" id="UP000002162"/>
    </source>
</evidence>
<dbReference type="Gene3D" id="3.40.1280.10">
    <property type="match status" value="1"/>
</dbReference>
<dbReference type="PANTHER" id="PTHR46429:SF1">
    <property type="entry name" value="23S RRNA (GUANOSINE-2'-O-)-METHYLTRANSFERASE RLMB"/>
    <property type="match status" value="1"/>
</dbReference>
<dbReference type="RefSeq" id="WP_006689126.1">
    <property type="nucleotide sequence ID" value="NC_010503.1"/>
</dbReference>
<reference evidence="6 7" key="1">
    <citation type="submission" date="2008-02" db="EMBL/GenBank/DDBJ databases">
        <title>Genome sequence of Ureaplasma parvum serovar 3.</title>
        <authorList>
            <person name="Methe B.A."/>
            <person name="Glass J."/>
            <person name="Waites K."/>
            <person name="Shrivastava S."/>
        </authorList>
    </citation>
    <scope>NUCLEOTIDE SEQUENCE [LARGE SCALE GENOMIC DNA]</scope>
    <source>
        <strain evidence="7">ATCC 27815 / 27 / NCTC 11736</strain>
    </source>
</reference>
<dbReference type="GO" id="GO:0006396">
    <property type="term" value="P:RNA processing"/>
    <property type="evidence" value="ECO:0007669"/>
    <property type="project" value="InterPro"/>
</dbReference>
<dbReference type="NCBIfam" id="TIGR00186">
    <property type="entry name" value="rRNA_methyl_3"/>
    <property type="match status" value="1"/>
</dbReference>
<name>A0A2C9DXX3_UREP2</name>
<dbReference type="InterPro" id="IPR004441">
    <property type="entry name" value="rRNA_MeTrfase_TrmH"/>
</dbReference>
<dbReference type="Proteomes" id="UP000002162">
    <property type="component" value="Chromosome"/>
</dbReference>
<dbReference type="HOGENOM" id="CLU_021322_0_1_14"/>
<dbReference type="GO" id="GO:0005829">
    <property type="term" value="C:cytosol"/>
    <property type="evidence" value="ECO:0007669"/>
    <property type="project" value="TreeGrafter"/>
</dbReference>
<dbReference type="PANTHER" id="PTHR46429">
    <property type="entry name" value="23S RRNA (GUANOSINE-2'-O-)-METHYLTRANSFERASE RLMB"/>
    <property type="match status" value="1"/>
</dbReference>
<dbReference type="AlphaFoldDB" id="A0A2C9DXX3"/>
<accession>A0A2C9DXX3</accession>
<sequence>MNYNFGKKALLDAIGNKQSISKVYLLSKNYELINLINKNKITYEIVNEAWFKQFDHSLNHQNIAFKLVKKNFQKTSLESFLKLIKDKKNALVLILDEIEDPRNFGAIIRTANGFGVDAIIYKKHHQASINDLVIKTSMGAINYIYMIEVNNLSNTIKNLQDEGFWVYATSLLKSQPYEKVDYANKTVFIVGNENKGVSPLILKNADQSIRIDMFGDVQSLNVGVATGIILAHYRTKIKP</sequence>
<dbReference type="InterPro" id="IPR013123">
    <property type="entry name" value="SpoU_subst-bd"/>
</dbReference>
<evidence type="ECO:0000313" key="6">
    <source>
        <dbReference type="EMBL" id="ACA32689.1"/>
    </source>
</evidence>
<dbReference type="GeneID" id="29672195"/>
<dbReference type="KEGG" id="upa:UPA3_0130"/>
<dbReference type="Pfam" id="PF00588">
    <property type="entry name" value="SpoU_methylase"/>
    <property type="match status" value="1"/>
</dbReference>
<dbReference type="InterPro" id="IPR029028">
    <property type="entry name" value="Alpha/beta_knot_MTases"/>
</dbReference>
<comment type="similarity">
    <text evidence="1">Belongs to the class IV-like SAM-binding methyltransferase superfamily. RNA methyltransferase TrmH family.</text>
</comment>
<dbReference type="SUPFAM" id="SSF75217">
    <property type="entry name" value="alpha/beta knot"/>
    <property type="match status" value="1"/>
</dbReference>